<dbReference type="GO" id="GO:0004497">
    <property type="term" value="F:monooxygenase activity"/>
    <property type="evidence" value="ECO:0007669"/>
    <property type="project" value="InterPro"/>
</dbReference>
<dbReference type="PANTHER" id="PTHR24296">
    <property type="entry name" value="CYTOCHROME P450"/>
    <property type="match status" value="1"/>
</dbReference>
<dbReference type="InterPro" id="IPR001128">
    <property type="entry name" value="Cyt_P450"/>
</dbReference>
<keyword evidence="6" id="KW-1185">Reference proteome</keyword>
<dbReference type="OrthoDB" id="1470350at2759"/>
<dbReference type="GO" id="GO:0005506">
    <property type="term" value="F:iron ion binding"/>
    <property type="evidence" value="ECO:0007669"/>
    <property type="project" value="InterPro"/>
</dbReference>
<evidence type="ECO:0000256" key="2">
    <source>
        <dbReference type="ARBA" id="ARBA00022723"/>
    </source>
</evidence>
<dbReference type="Gene3D" id="1.10.630.10">
    <property type="entry name" value="Cytochrome P450"/>
    <property type="match status" value="1"/>
</dbReference>
<dbReference type="Pfam" id="PF00067">
    <property type="entry name" value="p450"/>
    <property type="match status" value="1"/>
</dbReference>
<evidence type="ECO:0000256" key="3">
    <source>
        <dbReference type="ARBA" id="ARBA00023002"/>
    </source>
</evidence>
<proteinExistence type="inferred from homology"/>
<dbReference type="InterPro" id="IPR036396">
    <property type="entry name" value="Cyt_P450_sf"/>
</dbReference>
<organism evidence="5 6">
    <name type="scientific">Dentiscutata erythropus</name>
    <dbReference type="NCBI Taxonomy" id="1348616"/>
    <lineage>
        <taxon>Eukaryota</taxon>
        <taxon>Fungi</taxon>
        <taxon>Fungi incertae sedis</taxon>
        <taxon>Mucoromycota</taxon>
        <taxon>Glomeromycotina</taxon>
        <taxon>Glomeromycetes</taxon>
        <taxon>Diversisporales</taxon>
        <taxon>Gigasporaceae</taxon>
        <taxon>Dentiscutata</taxon>
    </lineage>
</organism>
<dbReference type="EMBL" id="CAJVPY010036461">
    <property type="protein sequence ID" value="CAG8802027.1"/>
    <property type="molecule type" value="Genomic_DNA"/>
</dbReference>
<reference evidence="5" key="1">
    <citation type="submission" date="2021-06" db="EMBL/GenBank/DDBJ databases">
        <authorList>
            <person name="Kallberg Y."/>
            <person name="Tangrot J."/>
            <person name="Rosling A."/>
        </authorList>
    </citation>
    <scope>NUCLEOTIDE SEQUENCE</scope>
    <source>
        <strain evidence="5">MA453B</strain>
    </source>
</reference>
<name>A0A9N9JZW3_9GLOM</name>
<dbReference type="SUPFAM" id="SSF48264">
    <property type="entry name" value="Cytochrome P450"/>
    <property type="match status" value="1"/>
</dbReference>
<sequence>YVIYLGIKYPDRAISTKARPELKGPRGFPILGNFISLLRSKGYMYYVLDLIDKYGPVFTFSIPQKGRFILINDPQLLEHMLKTNFECFEKGDILHELLYDLFGDGIFGVDRYQWKFQRRVLSYLFQERNFRDFIYESMVKKSKTVLDILRKCADNGKPIDLQDLFYRFTLDTLGDVDFDCLTSPEKPVQFAIDFDHAQRIVDWRWEQPLWKYIELYSEKGRQIRKSSKNIDSYVYNIINSRRSDIEVGKKTNDMLTLFIDAVDKDGEKLNDKELRD</sequence>
<comment type="similarity">
    <text evidence="1">Belongs to the cytochrome P450 family.</text>
</comment>
<evidence type="ECO:0000256" key="4">
    <source>
        <dbReference type="ARBA" id="ARBA00023004"/>
    </source>
</evidence>
<feature type="non-terminal residue" evidence="5">
    <location>
        <position position="276"/>
    </location>
</feature>
<feature type="non-terminal residue" evidence="5">
    <location>
        <position position="1"/>
    </location>
</feature>
<dbReference type="AlphaFoldDB" id="A0A9N9JZW3"/>
<protein>
    <submittedName>
        <fullName evidence="5">13607_t:CDS:1</fullName>
    </submittedName>
</protein>
<dbReference type="GO" id="GO:0016705">
    <property type="term" value="F:oxidoreductase activity, acting on paired donors, with incorporation or reduction of molecular oxygen"/>
    <property type="evidence" value="ECO:0007669"/>
    <property type="project" value="InterPro"/>
</dbReference>
<evidence type="ECO:0000313" key="6">
    <source>
        <dbReference type="Proteomes" id="UP000789405"/>
    </source>
</evidence>
<keyword evidence="4" id="KW-0408">Iron</keyword>
<dbReference type="Proteomes" id="UP000789405">
    <property type="component" value="Unassembled WGS sequence"/>
</dbReference>
<gene>
    <name evidence="5" type="ORF">DERYTH_LOCUS23584</name>
</gene>
<evidence type="ECO:0000313" key="5">
    <source>
        <dbReference type="EMBL" id="CAG8802027.1"/>
    </source>
</evidence>
<keyword evidence="2" id="KW-0479">Metal-binding</keyword>
<accession>A0A9N9JZW3</accession>
<dbReference type="GO" id="GO:0020037">
    <property type="term" value="F:heme binding"/>
    <property type="evidence" value="ECO:0007669"/>
    <property type="project" value="InterPro"/>
</dbReference>
<evidence type="ECO:0000256" key="1">
    <source>
        <dbReference type="ARBA" id="ARBA00010617"/>
    </source>
</evidence>
<keyword evidence="3" id="KW-0560">Oxidoreductase</keyword>
<comment type="caution">
    <text evidence="5">The sequence shown here is derived from an EMBL/GenBank/DDBJ whole genome shotgun (WGS) entry which is preliminary data.</text>
</comment>